<feature type="compositionally biased region" description="Gly residues" evidence="1">
    <location>
        <begin position="100"/>
        <end position="110"/>
    </location>
</feature>
<gene>
    <name evidence="4" type="ORF">MAPG_01622</name>
</gene>
<feature type="signal peptide" evidence="3">
    <location>
        <begin position="1"/>
        <end position="23"/>
    </location>
</feature>
<proteinExistence type="predicted"/>
<keyword evidence="2" id="KW-0472">Membrane</keyword>
<dbReference type="VEuPathDB" id="FungiDB:MAPG_01622"/>
<evidence type="ECO:0000313" key="4">
    <source>
        <dbReference type="EMBL" id="KLU82550.1"/>
    </source>
</evidence>
<reference evidence="5" key="5">
    <citation type="submission" date="2015-06" db="UniProtKB">
        <authorList>
            <consortium name="EnsemblFungi"/>
        </authorList>
    </citation>
    <scope>IDENTIFICATION</scope>
    <source>
        <strain evidence="5">ATCC 64411</strain>
    </source>
</reference>
<keyword evidence="6" id="KW-1185">Reference proteome</keyword>
<dbReference type="EMBL" id="GL876966">
    <property type="protein sequence ID" value="KLU82550.1"/>
    <property type="molecule type" value="Genomic_DNA"/>
</dbReference>
<dbReference type="AlphaFoldDB" id="A0A0C4DP68"/>
<reference evidence="6" key="1">
    <citation type="submission" date="2010-05" db="EMBL/GenBank/DDBJ databases">
        <title>The genome sequence of Magnaporthe poae strain ATCC 64411.</title>
        <authorList>
            <person name="Ma L.-J."/>
            <person name="Dead R."/>
            <person name="Young S."/>
            <person name="Zeng Q."/>
            <person name="Koehrsen M."/>
            <person name="Alvarado L."/>
            <person name="Berlin A."/>
            <person name="Chapman S.B."/>
            <person name="Chen Z."/>
            <person name="Freedman E."/>
            <person name="Gellesch M."/>
            <person name="Goldberg J."/>
            <person name="Griggs A."/>
            <person name="Gujja S."/>
            <person name="Heilman E.R."/>
            <person name="Heiman D."/>
            <person name="Hepburn T."/>
            <person name="Howarth C."/>
            <person name="Jen D."/>
            <person name="Larson L."/>
            <person name="Mehta T."/>
            <person name="Neiman D."/>
            <person name="Pearson M."/>
            <person name="Roberts A."/>
            <person name="Saif S."/>
            <person name="Shea T."/>
            <person name="Shenoy N."/>
            <person name="Sisk P."/>
            <person name="Stolte C."/>
            <person name="Sykes S."/>
            <person name="Walk T."/>
            <person name="White J."/>
            <person name="Yandava C."/>
            <person name="Haas B."/>
            <person name="Nusbaum C."/>
            <person name="Birren B."/>
        </authorList>
    </citation>
    <scope>NUCLEOTIDE SEQUENCE [LARGE SCALE GENOMIC DNA]</scope>
    <source>
        <strain evidence="6">ATCC 64411 / 73-15</strain>
    </source>
</reference>
<dbReference type="eggNOG" id="ENOG502RNCK">
    <property type="taxonomic scope" value="Eukaryota"/>
</dbReference>
<dbReference type="EnsemblFungi" id="MAPG_01622T0">
    <property type="protein sequence ID" value="MAPG_01622T0"/>
    <property type="gene ID" value="MAPG_01622"/>
</dbReference>
<organism evidence="5 6">
    <name type="scientific">Magnaporthiopsis poae (strain ATCC 64411 / 73-15)</name>
    <name type="common">Kentucky bluegrass fungus</name>
    <name type="synonym">Magnaporthe poae</name>
    <dbReference type="NCBI Taxonomy" id="644358"/>
    <lineage>
        <taxon>Eukaryota</taxon>
        <taxon>Fungi</taxon>
        <taxon>Dikarya</taxon>
        <taxon>Ascomycota</taxon>
        <taxon>Pezizomycotina</taxon>
        <taxon>Sordariomycetes</taxon>
        <taxon>Sordariomycetidae</taxon>
        <taxon>Magnaporthales</taxon>
        <taxon>Magnaporthaceae</taxon>
        <taxon>Magnaporthiopsis</taxon>
    </lineage>
</organism>
<feature type="region of interest" description="Disordered" evidence="1">
    <location>
        <begin position="67"/>
        <end position="110"/>
    </location>
</feature>
<feature type="transmembrane region" description="Helical" evidence="2">
    <location>
        <begin position="195"/>
        <end position="216"/>
    </location>
</feature>
<feature type="compositionally biased region" description="Low complexity" evidence="1">
    <location>
        <begin position="89"/>
        <end position="99"/>
    </location>
</feature>
<accession>A0A0C4DP68</accession>
<keyword evidence="3" id="KW-0732">Signal</keyword>
<reference evidence="4" key="3">
    <citation type="submission" date="2011-03" db="EMBL/GenBank/DDBJ databases">
        <title>Annotation of Magnaporthe poae ATCC 64411.</title>
        <authorList>
            <person name="Ma L.-J."/>
            <person name="Dead R."/>
            <person name="Young S.K."/>
            <person name="Zeng Q."/>
            <person name="Gargeya S."/>
            <person name="Fitzgerald M."/>
            <person name="Haas B."/>
            <person name="Abouelleil A."/>
            <person name="Alvarado L."/>
            <person name="Arachchi H.M."/>
            <person name="Berlin A."/>
            <person name="Brown A."/>
            <person name="Chapman S.B."/>
            <person name="Chen Z."/>
            <person name="Dunbar C."/>
            <person name="Freedman E."/>
            <person name="Gearin G."/>
            <person name="Gellesch M."/>
            <person name="Goldberg J."/>
            <person name="Griggs A."/>
            <person name="Gujja S."/>
            <person name="Heiman D."/>
            <person name="Howarth C."/>
            <person name="Larson L."/>
            <person name="Lui A."/>
            <person name="MacDonald P.J.P."/>
            <person name="Mehta T."/>
            <person name="Montmayeur A."/>
            <person name="Murphy C."/>
            <person name="Neiman D."/>
            <person name="Pearson M."/>
            <person name="Priest M."/>
            <person name="Roberts A."/>
            <person name="Saif S."/>
            <person name="Shea T."/>
            <person name="Shenoy N."/>
            <person name="Sisk P."/>
            <person name="Stolte C."/>
            <person name="Sykes S."/>
            <person name="Yandava C."/>
            <person name="Wortman J."/>
            <person name="Nusbaum C."/>
            <person name="Birren B."/>
        </authorList>
    </citation>
    <scope>NUCLEOTIDE SEQUENCE</scope>
    <source>
        <strain evidence="4">ATCC 64411</strain>
    </source>
</reference>
<feature type="chain" id="PRO_5009385188" evidence="3">
    <location>
        <begin position="24"/>
        <end position="220"/>
    </location>
</feature>
<evidence type="ECO:0000256" key="1">
    <source>
        <dbReference type="SAM" id="MobiDB-lite"/>
    </source>
</evidence>
<sequence>MKSPHLQVAALQGLLLAWAPTAAAITESPSSIRMAMAEPDKLTTTMSFTKDGKMSVMEEALSSVVPHASRLGGGGDGIPGVVTEEKQEQQQQQQQQHLQQGGGDGGGGWDGITGGAVMVVTATAVSTTTRTTTIVAHERAAEAAPIGLGIDRRPVTTGATNPSIASVSTAKKVGSSSRMTNDAASGLRWQHDTGLAATAIWVAVVMVFGSIARFSVASFA</sequence>
<protein>
    <submittedName>
        <fullName evidence="4 5">Uncharacterized protein</fullName>
    </submittedName>
</protein>
<evidence type="ECO:0000256" key="3">
    <source>
        <dbReference type="SAM" id="SignalP"/>
    </source>
</evidence>
<dbReference type="Proteomes" id="UP000011715">
    <property type="component" value="Unassembled WGS sequence"/>
</dbReference>
<keyword evidence="2" id="KW-0812">Transmembrane</keyword>
<keyword evidence="2" id="KW-1133">Transmembrane helix</keyword>
<evidence type="ECO:0000313" key="5">
    <source>
        <dbReference type="EnsemblFungi" id="MAPG_01622T0"/>
    </source>
</evidence>
<reference evidence="5" key="4">
    <citation type="journal article" date="2015" name="G3 (Bethesda)">
        <title>Genome sequences of three phytopathogenic species of the Magnaporthaceae family of fungi.</title>
        <authorList>
            <person name="Okagaki L.H."/>
            <person name="Nunes C.C."/>
            <person name="Sailsbery J."/>
            <person name="Clay B."/>
            <person name="Brown D."/>
            <person name="John T."/>
            <person name="Oh Y."/>
            <person name="Young N."/>
            <person name="Fitzgerald M."/>
            <person name="Haas B.J."/>
            <person name="Zeng Q."/>
            <person name="Young S."/>
            <person name="Adiconis X."/>
            <person name="Fan L."/>
            <person name="Levin J.Z."/>
            <person name="Mitchell T.K."/>
            <person name="Okubara P.A."/>
            <person name="Farman M.L."/>
            <person name="Kohn L.M."/>
            <person name="Birren B."/>
            <person name="Ma L.-J."/>
            <person name="Dean R.A."/>
        </authorList>
    </citation>
    <scope>NUCLEOTIDE SEQUENCE</scope>
    <source>
        <strain evidence="5">ATCC 64411 / 73-15</strain>
    </source>
</reference>
<dbReference type="EMBL" id="ADBL01000395">
    <property type="status" value="NOT_ANNOTATED_CDS"/>
    <property type="molecule type" value="Genomic_DNA"/>
</dbReference>
<dbReference type="OrthoDB" id="10650747at2759"/>
<evidence type="ECO:0000313" key="6">
    <source>
        <dbReference type="Proteomes" id="UP000011715"/>
    </source>
</evidence>
<reference evidence="4" key="2">
    <citation type="submission" date="2010-05" db="EMBL/GenBank/DDBJ databases">
        <title>The Genome Sequence of Magnaporthe poae strain ATCC 64411.</title>
        <authorList>
            <consortium name="The Broad Institute Genome Sequencing Platform"/>
            <consortium name="Broad Institute Genome Sequencing Center for Infectious Disease"/>
            <person name="Ma L.-J."/>
            <person name="Dead R."/>
            <person name="Young S."/>
            <person name="Zeng Q."/>
            <person name="Koehrsen M."/>
            <person name="Alvarado L."/>
            <person name="Berlin A."/>
            <person name="Chapman S.B."/>
            <person name="Chen Z."/>
            <person name="Freedman E."/>
            <person name="Gellesch M."/>
            <person name="Goldberg J."/>
            <person name="Griggs A."/>
            <person name="Gujja S."/>
            <person name="Heilman E.R."/>
            <person name="Heiman D."/>
            <person name="Hepburn T."/>
            <person name="Howarth C."/>
            <person name="Jen D."/>
            <person name="Larson L."/>
            <person name="Mehta T."/>
            <person name="Neiman D."/>
            <person name="Pearson M."/>
            <person name="Roberts A."/>
            <person name="Saif S."/>
            <person name="Shea T."/>
            <person name="Shenoy N."/>
            <person name="Sisk P."/>
            <person name="Stolte C."/>
            <person name="Sykes S."/>
            <person name="Walk T."/>
            <person name="White J."/>
            <person name="Yandava C."/>
            <person name="Haas B."/>
            <person name="Nusbaum C."/>
            <person name="Birren B."/>
        </authorList>
    </citation>
    <scope>NUCLEOTIDE SEQUENCE</scope>
    <source>
        <strain evidence="4">ATCC 64411</strain>
    </source>
</reference>
<name>A0A0C4DP68_MAGP6</name>
<evidence type="ECO:0000256" key="2">
    <source>
        <dbReference type="SAM" id="Phobius"/>
    </source>
</evidence>